<comment type="caution">
    <text evidence="1">The sequence shown here is derived from an EMBL/GenBank/DDBJ whole genome shotgun (WGS) entry which is preliminary data.</text>
</comment>
<reference evidence="1 2" key="1">
    <citation type="submission" date="2024-04" db="EMBL/GenBank/DDBJ databases">
        <title>Defined microbial consortia suppress multidrug-resistant proinflammatory Enterobacteriaceae via ecological control.</title>
        <authorList>
            <person name="Furuichi M."/>
            <person name="Kawaguchi T."/>
            <person name="Pust M."/>
            <person name="Yasuma K."/>
            <person name="Plichta D."/>
            <person name="Hasegawa N."/>
            <person name="Ohya T."/>
            <person name="Bhattarai S."/>
            <person name="Sasajima S."/>
            <person name="Aoto Y."/>
            <person name="Tuganbaev T."/>
            <person name="Yaginuma M."/>
            <person name="Ueda M."/>
            <person name="Okahashi N."/>
            <person name="Amafuji K."/>
            <person name="Kiridooshi Y."/>
            <person name="Sugita K."/>
            <person name="Strazar M."/>
            <person name="Skelly A."/>
            <person name="Suda W."/>
            <person name="Hattori M."/>
            <person name="Nakamoto N."/>
            <person name="Caballero S."/>
            <person name="Norman J."/>
            <person name="Olle B."/>
            <person name="Tanoue T."/>
            <person name="Arita M."/>
            <person name="Bucci V."/>
            <person name="Atarashi K."/>
            <person name="Xavier R."/>
            <person name="Honda K."/>
        </authorList>
    </citation>
    <scope>NUCLEOTIDE SEQUENCE [LARGE SCALE GENOMIC DNA]</scope>
    <source>
        <strain evidence="2">k04-0078-D8-1</strain>
    </source>
</reference>
<gene>
    <name evidence="1" type="ORF">K040078D81_07570</name>
</gene>
<protein>
    <submittedName>
        <fullName evidence="1">Uncharacterized protein</fullName>
    </submittedName>
</protein>
<evidence type="ECO:0000313" key="2">
    <source>
        <dbReference type="Proteomes" id="UP001600943"/>
    </source>
</evidence>
<dbReference type="EMBL" id="BAABYW010000001">
    <property type="protein sequence ID" value="GAA6406640.1"/>
    <property type="molecule type" value="Genomic_DNA"/>
</dbReference>
<name>A0ABQ0B5A9_9FIRM</name>
<evidence type="ECO:0000313" key="1">
    <source>
        <dbReference type="EMBL" id="GAA6406640.1"/>
    </source>
</evidence>
<organism evidence="1 2">
    <name type="scientific">Blautia hominis</name>
    <dbReference type="NCBI Taxonomy" id="2025493"/>
    <lineage>
        <taxon>Bacteria</taxon>
        <taxon>Bacillati</taxon>
        <taxon>Bacillota</taxon>
        <taxon>Clostridia</taxon>
        <taxon>Lachnospirales</taxon>
        <taxon>Lachnospiraceae</taxon>
        <taxon>Blautia</taxon>
    </lineage>
</organism>
<keyword evidence="2" id="KW-1185">Reference proteome</keyword>
<dbReference type="Proteomes" id="UP001600943">
    <property type="component" value="Unassembled WGS sequence"/>
</dbReference>
<sequence>MRMVRWISFPGSGDGDNAGEFENEGFVGQKIQFGKTLTIWQKWIQSGKRYILRQNDYKVI</sequence>
<accession>A0ABQ0B5A9</accession>
<proteinExistence type="predicted"/>